<accession>A0A1W0DAJ3</accession>
<evidence type="ECO:0000313" key="2">
    <source>
        <dbReference type="Proteomes" id="UP000192721"/>
    </source>
</evidence>
<evidence type="ECO:0000313" key="1">
    <source>
        <dbReference type="EMBL" id="OQS44034.1"/>
    </source>
</evidence>
<name>A0A1W0DAJ3_9NEIS</name>
<protein>
    <submittedName>
        <fullName evidence="1">Uncharacterized protein</fullName>
    </submittedName>
</protein>
<reference evidence="1 2" key="1">
    <citation type="submission" date="2017-02" db="EMBL/GenBank/DDBJ databases">
        <title>Chromobacterium haemolyticum H5244.</title>
        <authorList>
            <person name="Gulvik C.A."/>
        </authorList>
    </citation>
    <scope>NUCLEOTIDE SEQUENCE [LARGE SCALE GENOMIC DNA]</scope>
    <source>
        <strain evidence="1 2">H5244</strain>
    </source>
</reference>
<organism evidence="1 2">
    <name type="scientific">Chromobacterium haemolyticum</name>
    <dbReference type="NCBI Taxonomy" id="394935"/>
    <lineage>
        <taxon>Bacteria</taxon>
        <taxon>Pseudomonadati</taxon>
        <taxon>Pseudomonadota</taxon>
        <taxon>Betaproteobacteria</taxon>
        <taxon>Neisseriales</taxon>
        <taxon>Chromobacteriaceae</taxon>
        <taxon>Chromobacterium</taxon>
    </lineage>
</organism>
<gene>
    <name evidence="1" type="ORF">B0T45_00045</name>
</gene>
<proteinExistence type="predicted"/>
<dbReference type="EMBL" id="MUKV01000001">
    <property type="protein sequence ID" value="OQS44034.1"/>
    <property type="molecule type" value="Genomic_DNA"/>
</dbReference>
<sequence>MIANVFVDDDVVRRAFERAPSAMTRTMDRYVGRAGMVLTLAAQRELRSNGSLGFSTLMQSIRPERPFAMARDVRAGAKYARHVEDGTQGGYRGLPPVRPLAEWLRIKHGLSAREARRRAFGLARHIRDQGTEAKPFIKPAFDKTETRLFSILREGAAEGVKQALGVRGHYAFTGSTY</sequence>
<comment type="caution">
    <text evidence="1">The sequence shown here is derived from an EMBL/GenBank/DDBJ whole genome shotgun (WGS) entry which is preliminary data.</text>
</comment>
<dbReference type="Proteomes" id="UP000192721">
    <property type="component" value="Unassembled WGS sequence"/>
</dbReference>
<dbReference type="RefSeq" id="WP_081554212.1">
    <property type="nucleotide sequence ID" value="NZ_MUKV01000001.1"/>
</dbReference>
<dbReference type="AlphaFoldDB" id="A0A1W0DAJ3"/>